<reference evidence="1 2" key="1">
    <citation type="journal article" date="2018" name="J. Microbiol.">
        <title>Baekduia soli gen. nov., sp. nov., a novel bacterium isolated from the soil of Baekdu Mountain and proposal of a novel family name, Baekduiaceae fam. nov.</title>
        <authorList>
            <person name="An D.S."/>
            <person name="Siddiqi M.Z."/>
            <person name="Kim K.H."/>
            <person name="Yu H.S."/>
            <person name="Im W.T."/>
        </authorList>
    </citation>
    <scope>NUCLEOTIDE SEQUENCE [LARGE SCALE GENOMIC DNA]</scope>
    <source>
        <strain evidence="1 2">BR7-21</strain>
    </source>
</reference>
<accession>A0A5B8U1R0</accession>
<dbReference type="Proteomes" id="UP000321805">
    <property type="component" value="Chromosome"/>
</dbReference>
<dbReference type="EMBL" id="CP042430">
    <property type="protein sequence ID" value="QEC46979.1"/>
    <property type="molecule type" value="Genomic_DNA"/>
</dbReference>
<dbReference type="RefSeq" id="WP_146916823.1">
    <property type="nucleotide sequence ID" value="NZ_CP042430.1"/>
</dbReference>
<dbReference type="OrthoDB" id="3826377at2"/>
<dbReference type="SUPFAM" id="SSF54427">
    <property type="entry name" value="NTF2-like"/>
    <property type="match status" value="1"/>
</dbReference>
<proteinExistence type="predicted"/>
<evidence type="ECO:0000313" key="1">
    <source>
        <dbReference type="EMBL" id="QEC46979.1"/>
    </source>
</evidence>
<organism evidence="1 2">
    <name type="scientific">Baekduia soli</name>
    <dbReference type="NCBI Taxonomy" id="496014"/>
    <lineage>
        <taxon>Bacteria</taxon>
        <taxon>Bacillati</taxon>
        <taxon>Actinomycetota</taxon>
        <taxon>Thermoleophilia</taxon>
        <taxon>Solirubrobacterales</taxon>
        <taxon>Baekduiaceae</taxon>
        <taxon>Baekduia</taxon>
    </lineage>
</organism>
<gene>
    <name evidence="1" type="ORF">FSW04_04830</name>
</gene>
<sequence>MNAVERLWRALRKEDWEAAEAQLHEHAVVRWPHTGERFDRAIDYVTAHRLDVDRRAIDVRRVVRDGRDIGVWVVLTYADGGPRWHGAAVYELQETRIAHATEVWTEEGGRAVPGFRRRHELGDGGA</sequence>
<name>A0A5B8U1R0_9ACTN</name>
<dbReference type="InterPro" id="IPR032710">
    <property type="entry name" value="NTF2-like_dom_sf"/>
</dbReference>
<evidence type="ECO:0000313" key="2">
    <source>
        <dbReference type="Proteomes" id="UP000321805"/>
    </source>
</evidence>
<keyword evidence="2" id="KW-1185">Reference proteome</keyword>
<dbReference type="KEGG" id="bsol:FSW04_04830"/>
<protein>
    <submittedName>
        <fullName evidence="1">Nuclear transport factor 2 family protein</fullName>
    </submittedName>
</protein>
<dbReference type="AlphaFoldDB" id="A0A5B8U1R0"/>
<dbReference type="Gene3D" id="3.10.450.50">
    <property type="match status" value="1"/>
</dbReference>